<dbReference type="Gene3D" id="3.50.50.60">
    <property type="entry name" value="FAD/NAD(P)-binding domain"/>
    <property type="match status" value="1"/>
</dbReference>
<dbReference type="SUPFAM" id="SSF51905">
    <property type="entry name" value="FAD/NAD(P)-binding domain"/>
    <property type="match status" value="1"/>
</dbReference>
<dbReference type="Pfam" id="PF01593">
    <property type="entry name" value="Amino_oxidase"/>
    <property type="match status" value="1"/>
</dbReference>
<accession>A0A6H0Y3A6</accession>
<dbReference type="InterPro" id="IPR036188">
    <property type="entry name" value="FAD/NAD-bd_sf"/>
</dbReference>
<evidence type="ECO:0000313" key="2">
    <source>
        <dbReference type="EMBL" id="QIX01328.1"/>
    </source>
</evidence>
<dbReference type="EMBL" id="CP051142">
    <property type="protein sequence ID" value="QIX01328.1"/>
    <property type="molecule type" value="Genomic_DNA"/>
</dbReference>
<evidence type="ECO:0000313" key="3">
    <source>
        <dbReference type="Proteomes" id="UP000503462"/>
    </source>
</evidence>
<sequence>MNQSVLVIEPRDRTGGHVDTYIDPHTGSAIDVGVLYYHNISVMTDFAQYVGVPMTAESLTTSDANKTHIIDFSAGTAVPEDEIAALGDTTAAFLKYYSILSEYPYLQSGFHLPSPVPEDLLLPWKDFIVQHDLSGLAFSIDLFNQGWKDILNMPTLYILKGFGQLLLQSFFAGYELATARHNNQELFDAAVRKIGQDRVLLSSHVEHVSRSPDGVFLVAATPKGQRLVKARKLLITAPPLLDVLEPFMSLDDEEHDIFGRFDCGYYWNALLRSAALPDADGIYNVGSNNSYYIADQPGILTIIPTGVSQLHRVYYGSPTYMTDEEVVDSIMTTTEKALQVIAVDGDLSVPFIRSHAPYHCTVSADDIRAGFYDRLQALQGKKSTYYTGATFQAHDSGSIWLFTENEVLTMLV</sequence>
<dbReference type="Gene3D" id="3.30.70.1990">
    <property type="match status" value="1"/>
</dbReference>
<gene>
    <name evidence="2" type="ORF">AMS68_006845</name>
</gene>
<feature type="domain" description="Amine oxidase" evidence="1">
    <location>
        <begin position="3"/>
        <end position="239"/>
    </location>
</feature>
<dbReference type="Proteomes" id="UP000503462">
    <property type="component" value="Chromosome 4"/>
</dbReference>
<dbReference type="InterPro" id="IPR002937">
    <property type="entry name" value="Amino_oxidase"/>
</dbReference>
<keyword evidence="3" id="KW-1185">Reference proteome</keyword>
<proteinExistence type="predicted"/>
<dbReference type="OrthoDB" id="68575at2759"/>
<reference evidence="2 3" key="1">
    <citation type="journal article" date="2016" name="Sci. Rep.">
        <title>Peltaster fructicola genome reveals evolution from an invasive phytopathogen to an ectophytic parasite.</title>
        <authorList>
            <person name="Xu C."/>
            <person name="Chen H."/>
            <person name="Gleason M.L."/>
            <person name="Xu J.R."/>
            <person name="Liu H."/>
            <person name="Zhang R."/>
            <person name="Sun G."/>
        </authorList>
    </citation>
    <scope>NUCLEOTIDE SEQUENCE [LARGE SCALE GENOMIC DNA]</scope>
    <source>
        <strain evidence="2 3">LNHT1506</strain>
    </source>
</reference>
<name>A0A6H0Y3A6_9PEZI</name>
<organism evidence="2 3">
    <name type="scientific">Peltaster fructicola</name>
    <dbReference type="NCBI Taxonomy" id="286661"/>
    <lineage>
        <taxon>Eukaryota</taxon>
        <taxon>Fungi</taxon>
        <taxon>Dikarya</taxon>
        <taxon>Ascomycota</taxon>
        <taxon>Pezizomycotina</taxon>
        <taxon>Dothideomycetes</taxon>
        <taxon>Dothideomycetes incertae sedis</taxon>
        <taxon>Peltaster</taxon>
    </lineage>
</organism>
<dbReference type="AlphaFoldDB" id="A0A6H0Y3A6"/>
<evidence type="ECO:0000259" key="1">
    <source>
        <dbReference type="Pfam" id="PF01593"/>
    </source>
</evidence>
<dbReference type="Gene3D" id="1.10.405.20">
    <property type="match status" value="1"/>
</dbReference>
<protein>
    <recommendedName>
        <fullName evidence="1">Amine oxidase domain-containing protein</fullName>
    </recommendedName>
</protein>
<dbReference type="GO" id="GO:0016491">
    <property type="term" value="F:oxidoreductase activity"/>
    <property type="evidence" value="ECO:0007669"/>
    <property type="project" value="InterPro"/>
</dbReference>